<evidence type="ECO:0000313" key="1">
    <source>
        <dbReference type="EMBL" id="CAF4124426.1"/>
    </source>
</evidence>
<dbReference type="Proteomes" id="UP000681722">
    <property type="component" value="Unassembled WGS sequence"/>
</dbReference>
<name>A0A8S2QWU2_9BILA</name>
<evidence type="ECO:0000313" key="2">
    <source>
        <dbReference type="Proteomes" id="UP000681722"/>
    </source>
</evidence>
<proteinExistence type="predicted"/>
<feature type="non-terminal residue" evidence="1">
    <location>
        <position position="43"/>
    </location>
</feature>
<dbReference type="AlphaFoldDB" id="A0A8S2QWU2"/>
<organism evidence="1 2">
    <name type="scientific">Didymodactylos carnosus</name>
    <dbReference type="NCBI Taxonomy" id="1234261"/>
    <lineage>
        <taxon>Eukaryota</taxon>
        <taxon>Metazoa</taxon>
        <taxon>Spiralia</taxon>
        <taxon>Gnathifera</taxon>
        <taxon>Rotifera</taxon>
        <taxon>Eurotatoria</taxon>
        <taxon>Bdelloidea</taxon>
        <taxon>Philodinida</taxon>
        <taxon>Philodinidae</taxon>
        <taxon>Didymodactylos</taxon>
    </lineage>
</organism>
<dbReference type="EMBL" id="CAJOBC010037342">
    <property type="protein sequence ID" value="CAF4124426.1"/>
    <property type="molecule type" value="Genomic_DNA"/>
</dbReference>
<reference evidence="1" key="1">
    <citation type="submission" date="2021-02" db="EMBL/GenBank/DDBJ databases">
        <authorList>
            <person name="Nowell W R."/>
        </authorList>
    </citation>
    <scope>NUCLEOTIDE SEQUENCE</scope>
</reference>
<sequence length="43" mass="4563">MSKCFKVENGRGPKTPLTHFLASRALSTQSSIDSRVLNGPSGS</sequence>
<gene>
    <name evidence="1" type="ORF">SRO942_LOCUS29013</name>
</gene>
<comment type="caution">
    <text evidence="1">The sequence shown here is derived from an EMBL/GenBank/DDBJ whole genome shotgun (WGS) entry which is preliminary data.</text>
</comment>
<protein>
    <submittedName>
        <fullName evidence="1">Uncharacterized protein</fullName>
    </submittedName>
</protein>
<accession>A0A8S2QWU2</accession>